<protein>
    <recommendedName>
        <fullName evidence="7">Small ribosomal subunit protein uS7</fullName>
    </recommendedName>
</protein>
<evidence type="ECO:0000256" key="2">
    <source>
        <dbReference type="ARBA" id="ARBA00022555"/>
    </source>
</evidence>
<evidence type="ECO:0000313" key="11">
    <source>
        <dbReference type="Proteomes" id="UP000077868"/>
    </source>
</evidence>
<dbReference type="InterPro" id="IPR036823">
    <property type="entry name" value="Ribosomal_uS7_dom_sf"/>
</dbReference>
<dbReference type="OrthoDB" id="9807653at2"/>
<keyword evidence="2 7" id="KW-0820">tRNA-binding</keyword>
<dbReference type="RefSeq" id="WP_068105956.1">
    <property type="nucleotide sequence ID" value="NZ_CP015079.1"/>
</dbReference>
<dbReference type="HAMAP" id="MF_00480_B">
    <property type="entry name" value="Ribosomal_uS7_B"/>
    <property type="match status" value="1"/>
</dbReference>
<dbReference type="InterPro" id="IPR023798">
    <property type="entry name" value="Ribosomal_uS7_dom"/>
</dbReference>
<keyword evidence="5 7" id="KW-0689">Ribosomal protein</keyword>
<evidence type="ECO:0000256" key="4">
    <source>
        <dbReference type="ARBA" id="ARBA00022884"/>
    </source>
</evidence>
<dbReference type="KEGG" id="ndk:I601_0481"/>
<dbReference type="FunFam" id="1.10.455.10:FF:000001">
    <property type="entry name" value="30S ribosomal protein S7"/>
    <property type="match status" value="1"/>
</dbReference>
<comment type="function">
    <text evidence="7">One of the primary rRNA binding proteins, it binds directly to 16S rRNA where it nucleates assembly of the head domain of the 30S subunit. Is located at the subunit interface close to the decoding center, probably blocks exit of the E-site tRNA.</text>
</comment>
<evidence type="ECO:0000256" key="8">
    <source>
        <dbReference type="RuleBase" id="RU003619"/>
    </source>
</evidence>
<keyword evidence="4 7" id="KW-0694">RNA-binding</keyword>
<evidence type="ECO:0000256" key="6">
    <source>
        <dbReference type="ARBA" id="ARBA00023274"/>
    </source>
</evidence>
<dbReference type="PATRIC" id="fig|1300347.3.peg.482"/>
<evidence type="ECO:0000256" key="1">
    <source>
        <dbReference type="ARBA" id="ARBA00007151"/>
    </source>
</evidence>
<name>A0A1A9GH47_9ACTN</name>
<evidence type="ECO:0000259" key="9">
    <source>
        <dbReference type="Pfam" id="PF00177"/>
    </source>
</evidence>
<accession>A0A1A9GH47</accession>
<keyword evidence="3 7" id="KW-0699">rRNA-binding</keyword>
<dbReference type="InterPro" id="IPR000235">
    <property type="entry name" value="Ribosomal_uS7"/>
</dbReference>
<comment type="subunit">
    <text evidence="7">Part of the 30S ribosomal subunit. Contacts proteins S9 and S11.</text>
</comment>
<dbReference type="GO" id="GO:0015935">
    <property type="term" value="C:small ribosomal subunit"/>
    <property type="evidence" value="ECO:0007669"/>
    <property type="project" value="InterPro"/>
</dbReference>
<dbReference type="PIRSF" id="PIRSF002122">
    <property type="entry name" value="RPS7p_RPS7a_RPS5e_RPS7o"/>
    <property type="match status" value="1"/>
</dbReference>
<dbReference type="NCBIfam" id="TIGR01029">
    <property type="entry name" value="rpsG_bact"/>
    <property type="match status" value="1"/>
</dbReference>
<dbReference type="EMBL" id="CP015079">
    <property type="protein sequence ID" value="ANH36933.1"/>
    <property type="molecule type" value="Genomic_DNA"/>
</dbReference>
<keyword evidence="11" id="KW-1185">Reference proteome</keyword>
<keyword evidence="6 7" id="KW-0687">Ribonucleoprotein</keyword>
<evidence type="ECO:0000256" key="5">
    <source>
        <dbReference type="ARBA" id="ARBA00022980"/>
    </source>
</evidence>
<evidence type="ECO:0000256" key="7">
    <source>
        <dbReference type="HAMAP-Rule" id="MF_00480"/>
    </source>
</evidence>
<evidence type="ECO:0000256" key="3">
    <source>
        <dbReference type="ARBA" id="ARBA00022730"/>
    </source>
</evidence>
<dbReference type="PANTHER" id="PTHR11205">
    <property type="entry name" value="RIBOSOMAL PROTEIN S7"/>
    <property type="match status" value="1"/>
</dbReference>
<organism evidence="10 11">
    <name type="scientific">Nocardioides dokdonensis FR1436</name>
    <dbReference type="NCBI Taxonomy" id="1300347"/>
    <lineage>
        <taxon>Bacteria</taxon>
        <taxon>Bacillati</taxon>
        <taxon>Actinomycetota</taxon>
        <taxon>Actinomycetes</taxon>
        <taxon>Propionibacteriales</taxon>
        <taxon>Nocardioidaceae</taxon>
        <taxon>Nocardioides</taxon>
    </lineage>
</organism>
<evidence type="ECO:0000313" key="10">
    <source>
        <dbReference type="EMBL" id="ANH36933.1"/>
    </source>
</evidence>
<sequence>MPRKGPAPKRPLDVDPVYGSQLVTQLVSKVLQDGKKQVAQRIVYGALEGCREKTGTDPVVTLKRAMDNVKPALEVKSRRVGGATYQVPIEVKGTRGTTLALRWLVGYAAARREKTMSERLMNEILDASNGLGAAVKKREDTHKMAESNKAFAHYRW</sequence>
<dbReference type="InterPro" id="IPR020606">
    <property type="entry name" value="Ribosomal_uS7_CS"/>
</dbReference>
<reference evidence="10 11" key="1">
    <citation type="submission" date="2016-03" db="EMBL/GenBank/DDBJ databases">
        <title>Complete genome sequence of a soil Actinobacterium, Nocardioides dokdonensis FR1436.</title>
        <authorList>
            <person name="Kwon S.-K."/>
            <person name="Kim K."/>
            <person name="Kim J.F."/>
        </authorList>
    </citation>
    <scope>NUCLEOTIDE SEQUENCE [LARGE SCALE GENOMIC DNA]</scope>
    <source>
        <strain evidence="10 11">FR1436</strain>
    </source>
</reference>
<dbReference type="CDD" id="cd14869">
    <property type="entry name" value="uS7_Bacteria"/>
    <property type="match status" value="1"/>
</dbReference>
<proteinExistence type="inferred from homology"/>
<dbReference type="Pfam" id="PF00177">
    <property type="entry name" value="Ribosomal_S7"/>
    <property type="match status" value="1"/>
</dbReference>
<dbReference type="InterPro" id="IPR005717">
    <property type="entry name" value="Ribosomal_uS7_bac/org-type"/>
</dbReference>
<dbReference type="Gene3D" id="1.10.455.10">
    <property type="entry name" value="Ribosomal protein S7 domain"/>
    <property type="match status" value="1"/>
</dbReference>
<dbReference type="GO" id="GO:0003735">
    <property type="term" value="F:structural constituent of ribosome"/>
    <property type="evidence" value="ECO:0007669"/>
    <property type="project" value="InterPro"/>
</dbReference>
<dbReference type="AlphaFoldDB" id="A0A1A9GH47"/>
<dbReference type="STRING" id="1300347.I601_0481"/>
<dbReference type="SUPFAM" id="SSF47973">
    <property type="entry name" value="Ribosomal protein S7"/>
    <property type="match status" value="1"/>
</dbReference>
<dbReference type="Proteomes" id="UP000077868">
    <property type="component" value="Chromosome"/>
</dbReference>
<dbReference type="GO" id="GO:0000049">
    <property type="term" value="F:tRNA binding"/>
    <property type="evidence" value="ECO:0007669"/>
    <property type="project" value="UniProtKB-UniRule"/>
</dbReference>
<dbReference type="GO" id="GO:0019843">
    <property type="term" value="F:rRNA binding"/>
    <property type="evidence" value="ECO:0007669"/>
    <property type="project" value="UniProtKB-UniRule"/>
</dbReference>
<dbReference type="PROSITE" id="PS00052">
    <property type="entry name" value="RIBOSOMAL_S7"/>
    <property type="match status" value="1"/>
</dbReference>
<feature type="domain" description="Small ribosomal subunit protein uS7" evidence="9">
    <location>
        <begin position="2"/>
        <end position="149"/>
    </location>
</feature>
<gene>
    <name evidence="7 10" type="primary">rpsG</name>
    <name evidence="10" type="ORF">I601_0481</name>
</gene>
<dbReference type="GO" id="GO:0006412">
    <property type="term" value="P:translation"/>
    <property type="evidence" value="ECO:0007669"/>
    <property type="project" value="UniProtKB-UniRule"/>
</dbReference>
<comment type="similarity">
    <text evidence="1 7 8">Belongs to the universal ribosomal protein uS7 family.</text>
</comment>